<dbReference type="Gene3D" id="3.40.50.300">
    <property type="entry name" value="P-loop containing nucleotide triphosphate hydrolases"/>
    <property type="match status" value="2"/>
</dbReference>
<evidence type="ECO:0000256" key="3">
    <source>
        <dbReference type="ARBA" id="ARBA00022806"/>
    </source>
</evidence>
<sequence length="609" mass="67696">NKTQEDAVVAYIGTVEVTPSWQNKRVGSTMLPKALNEQPRAAANRKKAFKKKSDPSEAKERREEEMKQQRKEEKEERISAVRQSTAGRSFTNLLDPLSRLWLLVTTAEGNGVDKGAETTAEAPSGKKGFFSDEKFTDLQICDPLKEALTACNFTTMTDIQAKAIPLMLKGKDVLGAAKTGSGKTLAFLVPALELLVATRFQPKNGTGVMVISPTRELAMQIFDVCKRLVDATKLSQTYGIVMGGVNRKNEADKLSRGINILIATPGRLLDHLQNTRGFVYANLMSLVIDEADRILQIGFEEDMNQILKILPKKRQTSLFSATQTQKVNDLARLSLKKPIFVQSKGADDDAATSTASGLVQGYVVVGGDDRLRLLFTFLKKNQKKKVMVFFSSCNSVKFHDELLNYIDIPVISIHGQKKQSARMTNFYRFCQMESGILLCTDVAARGLDIPKVDWIVQYDPPDDPKEYIHRVGRTARGAEGTGKALLFLMPEELGFLRYLRKSGVTTLNEYVFPPAKVANIQHQLEKLDCFDVHSLDLQKLAKCFGFAVPPKVDLNLKDTKKSDRQVCRSAWGGGRKMVKSGRFNKGQGDFSASNPYGKKASGDKRQFTM</sequence>
<organism evidence="14 15">
    <name type="scientific">Perkinsus olseni</name>
    <name type="common">Perkinsus atlanticus</name>
    <dbReference type="NCBI Taxonomy" id="32597"/>
    <lineage>
        <taxon>Eukaryota</taxon>
        <taxon>Sar</taxon>
        <taxon>Alveolata</taxon>
        <taxon>Perkinsozoa</taxon>
        <taxon>Perkinsea</taxon>
        <taxon>Perkinsida</taxon>
        <taxon>Perkinsidae</taxon>
        <taxon>Perkinsus</taxon>
    </lineage>
</organism>
<dbReference type="InterPro" id="IPR027417">
    <property type="entry name" value="P-loop_NTPase"/>
</dbReference>
<dbReference type="PROSITE" id="PS00039">
    <property type="entry name" value="DEAD_ATP_HELICASE"/>
    <property type="match status" value="1"/>
</dbReference>
<dbReference type="Pfam" id="PF00270">
    <property type="entry name" value="DEAD"/>
    <property type="match status" value="1"/>
</dbReference>
<evidence type="ECO:0000256" key="9">
    <source>
        <dbReference type="RuleBase" id="RU365068"/>
    </source>
</evidence>
<evidence type="ECO:0000256" key="10">
    <source>
        <dbReference type="SAM" id="MobiDB-lite"/>
    </source>
</evidence>
<dbReference type="InterPro" id="IPR014014">
    <property type="entry name" value="RNA_helicase_DEAD_Q_motif"/>
</dbReference>
<dbReference type="AlphaFoldDB" id="A0A7J6RFF5"/>
<feature type="domain" description="Helicase C-terminal" evidence="12">
    <location>
        <begin position="370"/>
        <end position="528"/>
    </location>
</feature>
<dbReference type="EC" id="3.6.4.13" evidence="9"/>
<evidence type="ECO:0000256" key="8">
    <source>
        <dbReference type="RuleBase" id="RU000492"/>
    </source>
</evidence>
<protein>
    <recommendedName>
        <fullName evidence="9">ATP-dependent RNA helicase</fullName>
        <ecNumber evidence="9">3.6.4.13</ecNumber>
    </recommendedName>
</protein>
<comment type="catalytic activity">
    <reaction evidence="9">
        <text>ATP + H2O = ADP + phosphate + H(+)</text>
        <dbReference type="Rhea" id="RHEA:13065"/>
        <dbReference type="ChEBI" id="CHEBI:15377"/>
        <dbReference type="ChEBI" id="CHEBI:15378"/>
        <dbReference type="ChEBI" id="CHEBI:30616"/>
        <dbReference type="ChEBI" id="CHEBI:43474"/>
        <dbReference type="ChEBI" id="CHEBI:456216"/>
        <dbReference type="EC" id="3.6.4.13"/>
    </reaction>
</comment>
<dbReference type="SMART" id="SM00487">
    <property type="entry name" value="DEXDc"/>
    <property type="match status" value="1"/>
</dbReference>
<dbReference type="SMART" id="SM00490">
    <property type="entry name" value="HELICc"/>
    <property type="match status" value="1"/>
</dbReference>
<dbReference type="GO" id="GO:0003723">
    <property type="term" value="F:RNA binding"/>
    <property type="evidence" value="ECO:0007669"/>
    <property type="project" value="UniProtKB-UniRule"/>
</dbReference>
<evidence type="ECO:0000256" key="1">
    <source>
        <dbReference type="ARBA" id="ARBA00022741"/>
    </source>
</evidence>
<dbReference type="SUPFAM" id="SSF52540">
    <property type="entry name" value="P-loop containing nucleoside triphosphate hydrolases"/>
    <property type="match status" value="1"/>
</dbReference>
<evidence type="ECO:0000313" key="14">
    <source>
        <dbReference type="EMBL" id="KAF4719177.1"/>
    </source>
</evidence>
<feature type="region of interest" description="Disordered" evidence="10">
    <location>
        <begin position="583"/>
        <end position="609"/>
    </location>
</feature>
<dbReference type="Proteomes" id="UP000574390">
    <property type="component" value="Unassembled WGS sequence"/>
</dbReference>
<comment type="domain">
    <text evidence="9">The Q motif is unique to and characteristic of the DEAD box family of RNA helicases and controls ATP binding and hydrolysis.</text>
</comment>
<dbReference type="InterPro" id="IPR011545">
    <property type="entry name" value="DEAD/DEAH_box_helicase_dom"/>
</dbReference>
<dbReference type="Pfam" id="PF00271">
    <property type="entry name" value="Helicase_C"/>
    <property type="match status" value="1"/>
</dbReference>
<comment type="caution">
    <text evidence="14">The sequence shown here is derived from an EMBL/GenBank/DDBJ whole genome shotgun (WGS) entry which is preliminary data.</text>
</comment>
<evidence type="ECO:0000256" key="4">
    <source>
        <dbReference type="ARBA" id="ARBA00022840"/>
    </source>
</evidence>
<dbReference type="GO" id="GO:0005524">
    <property type="term" value="F:ATP binding"/>
    <property type="evidence" value="ECO:0007669"/>
    <property type="project" value="UniProtKB-UniRule"/>
</dbReference>
<keyword evidence="5 9" id="KW-0694">RNA-binding</keyword>
<evidence type="ECO:0000313" key="15">
    <source>
        <dbReference type="Proteomes" id="UP000574390"/>
    </source>
</evidence>
<dbReference type="InterPro" id="IPR001650">
    <property type="entry name" value="Helicase_C-like"/>
</dbReference>
<gene>
    <name evidence="14" type="primary">DDX18_3</name>
    <name evidence="14" type="ORF">FOZ62_024475</name>
</gene>
<dbReference type="CDD" id="cd18787">
    <property type="entry name" value="SF2_C_DEAD"/>
    <property type="match status" value="1"/>
</dbReference>
<dbReference type="PROSITE" id="PS51195">
    <property type="entry name" value="Q_MOTIF"/>
    <property type="match status" value="1"/>
</dbReference>
<evidence type="ECO:0000256" key="6">
    <source>
        <dbReference type="ARBA" id="ARBA00024357"/>
    </source>
</evidence>
<evidence type="ECO:0000259" key="12">
    <source>
        <dbReference type="PROSITE" id="PS51194"/>
    </source>
</evidence>
<feature type="domain" description="DEAD-box RNA helicase Q" evidence="13">
    <location>
        <begin position="133"/>
        <end position="161"/>
    </location>
</feature>
<evidence type="ECO:0000256" key="2">
    <source>
        <dbReference type="ARBA" id="ARBA00022801"/>
    </source>
</evidence>
<dbReference type="PROSITE" id="PS51194">
    <property type="entry name" value="HELICASE_CTER"/>
    <property type="match status" value="1"/>
</dbReference>
<reference evidence="14 15" key="1">
    <citation type="submission" date="2020-04" db="EMBL/GenBank/DDBJ databases">
        <title>Perkinsus olseni comparative genomics.</title>
        <authorList>
            <person name="Bogema D.R."/>
        </authorList>
    </citation>
    <scope>NUCLEOTIDE SEQUENCE [LARGE SCALE GENOMIC DNA]</scope>
    <source>
        <strain evidence="14">ATCC PRA-205</strain>
    </source>
</reference>
<keyword evidence="3 8" id="KW-0347">Helicase</keyword>
<feature type="compositionally biased region" description="Basic and acidic residues" evidence="10">
    <location>
        <begin position="51"/>
        <end position="79"/>
    </location>
</feature>
<keyword evidence="1 8" id="KW-0547">Nucleotide-binding</keyword>
<dbReference type="InterPro" id="IPR000629">
    <property type="entry name" value="RNA-helicase_DEAD-box_CS"/>
</dbReference>
<proteinExistence type="inferred from homology"/>
<comment type="similarity">
    <text evidence="6">Belongs to the DEAD box helicase family. DDX18/HAS1 subfamily.</text>
</comment>
<feature type="domain" description="Helicase ATP-binding" evidence="11">
    <location>
        <begin position="164"/>
        <end position="341"/>
    </location>
</feature>
<dbReference type="PROSITE" id="PS51192">
    <property type="entry name" value="HELICASE_ATP_BIND_1"/>
    <property type="match status" value="1"/>
</dbReference>
<keyword evidence="4 8" id="KW-0067">ATP-binding</keyword>
<dbReference type="EMBL" id="JABANM010022682">
    <property type="protein sequence ID" value="KAF4719177.1"/>
    <property type="molecule type" value="Genomic_DNA"/>
</dbReference>
<name>A0A7J6RFF5_PEROL</name>
<dbReference type="InterPro" id="IPR044773">
    <property type="entry name" value="DDX18/Has1_DEADc"/>
</dbReference>
<feature type="region of interest" description="Disordered" evidence="10">
    <location>
        <begin position="23"/>
        <end position="80"/>
    </location>
</feature>
<dbReference type="CDD" id="cd17942">
    <property type="entry name" value="DEADc_DDX18"/>
    <property type="match status" value="1"/>
</dbReference>
<evidence type="ECO:0000256" key="7">
    <source>
        <dbReference type="PROSITE-ProRule" id="PRU00552"/>
    </source>
</evidence>
<evidence type="ECO:0000256" key="5">
    <source>
        <dbReference type="ARBA" id="ARBA00022884"/>
    </source>
</evidence>
<comment type="function">
    <text evidence="9">RNA helicase.</text>
</comment>
<dbReference type="PANTHER" id="PTHR24031">
    <property type="entry name" value="RNA HELICASE"/>
    <property type="match status" value="1"/>
</dbReference>
<feature type="short sequence motif" description="Q motif" evidence="7">
    <location>
        <begin position="133"/>
        <end position="161"/>
    </location>
</feature>
<dbReference type="GO" id="GO:0016787">
    <property type="term" value="F:hydrolase activity"/>
    <property type="evidence" value="ECO:0007669"/>
    <property type="project" value="UniProtKB-KW"/>
</dbReference>
<dbReference type="InterPro" id="IPR014001">
    <property type="entry name" value="Helicase_ATP-bd"/>
</dbReference>
<dbReference type="GO" id="GO:0003724">
    <property type="term" value="F:RNA helicase activity"/>
    <property type="evidence" value="ECO:0007669"/>
    <property type="project" value="UniProtKB-EC"/>
</dbReference>
<keyword evidence="2 8" id="KW-0378">Hydrolase</keyword>
<evidence type="ECO:0000259" key="13">
    <source>
        <dbReference type="PROSITE" id="PS51195"/>
    </source>
</evidence>
<feature type="compositionally biased region" description="Basic and acidic residues" evidence="10">
    <location>
        <begin position="600"/>
        <end position="609"/>
    </location>
</feature>
<accession>A0A7J6RFF5</accession>
<feature type="non-terminal residue" evidence="14">
    <location>
        <position position="609"/>
    </location>
</feature>
<evidence type="ECO:0000259" key="11">
    <source>
        <dbReference type="PROSITE" id="PS51192"/>
    </source>
</evidence>